<dbReference type="Gene3D" id="3.30.70.1430">
    <property type="entry name" value="Multidrug efflux transporter AcrB pore domain"/>
    <property type="match status" value="2"/>
</dbReference>
<protein>
    <submittedName>
        <fullName evidence="2">Cobalt-zinc-cadmium resistance protein CzcA</fullName>
    </submittedName>
</protein>
<feature type="transmembrane region" description="Helical" evidence="1">
    <location>
        <begin position="381"/>
        <end position="404"/>
    </location>
</feature>
<dbReference type="AlphaFoldDB" id="W4QDY2"/>
<organism evidence="2 3">
    <name type="scientific">Halalkalibacter hemicellulosilyticusJCM 9152</name>
    <dbReference type="NCBI Taxonomy" id="1236971"/>
    <lineage>
        <taxon>Bacteria</taxon>
        <taxon>Bacillati</taxon>
        <taxon>Bacillota</taxon>
        <taxon>Bacilli</taxon>
        <taxon>Bacillales</taxon>
        <taxon>Bacillaceae</taxon>
        <taxon>Halalkalibacter</taxon>
    </lineage>
</organism>
<feature type="transmembrane region" description="Helical" evidence="1">
    <location>
        <begin position="911"/>
        <end position="935"/>
    </location>
</feature>
<dbReference type="InterPro" id="IPR027463">
    <property type="entry name" value="AcrB_DN_DC_subdom"/>
</dbReference>
<dbReference type="EMBL" id="BAUU01000010">
    <property type="protein sequence ID" value="GAE30265.1"/>
    <property type="molecule type" value="Genomic_DNA"/>
</dbReference>
<dbReference type="OrthoDB" id="9757876at2"/>
<keyword evidence="1" id="KW-1133">Transmembrane helix</keyword>
<accession>W4QDY2</accession>
<feature type="transmembrane region" description="Helical" evidence="1">
    <location>
        <begin position="353"/>
        <end position="375"/>
    </location>
</feature>
<reference evidence="2" key="1">
    <citation type="journal article" date="2014" name="Genome Announc.">
        <title>Draft Genome Sequences of Three Alkaliphilic Bacillus Strains, Bacillus wakoensis JCM 9140T, Bacillus akibai JCM 9157T, and Bacillus hemicellulosilyticus JCM 9152T.</title>
        <authorList>
            <person name="Yuki M."/>
            <person name="Oshima K."/>
            <person name="Suda W."/>
            <person name="Oshida Y."/>
            <person name="Kitamura K."/>
            <person name="Iida T."/>
            <person name="Hattori M."/>
            <person name="Ohkuma M."/>
        </authorList>
    </citation>
    <scope>NUCLEOTIDE SEQUENCE [LARGE SCALE GENOMIC DNA]</scope>
    <source>
        <strain evidence="2">JCM 9152</strain>
    </source>
</reference>
<dbReference type="STRING" id="1236971.JCM9152_1667"/>
<dbReference type="PRINTS" id="PR00702">
    <property type="entry name" value="ACRIFLAVINRP"/>
</dbReference>
<dbReference type="GO" id="GO:0005886">
    <property type="term" value="C:plasma membrane"/>
    <property type="evidence" value="ECO:0007669"/>
    <property type="project" value="TreeGrafter"/>
</dbReference>
<evidence type="ECO:0000313" key="2">
    <source>
        <dbReference type="EMBL" id="GAE30265.1"/>
    </source>
</evidence>
<dbReference type="GO" id="GO:0042910">
    <property type="term" value="F:xenobiotic transmembrane transporter activity"/>
    <property type="evidence" value="ECO:0007669"/>
    <property type="project" value="TreeGrafter"/>
</dbReference>
<feature type="transmembrane region" description="Helical" evidence="1">
    <location>
        <begin position="855"/>
        <end position="878"/>
    </location>
</feature>
<feature type="transmembrane region" description="Helical" evidence="1">
    <location>
        <begin position="325"/>
        <end position="346"/>
    </location>
</feature>
<keyword evidence="3" id="KW-1185">Reference proteome</keyword>
<proteinExistence type="predicted"/>
<dbReference type="SUPFAM" id="SSF82693">
    <property type="entry name" value="Multidrug efflux transporter AcrB pore domain, PN1, PN2, PC1 and PC2 subdomains"/>
    <property type="match status" value="3"/>
</dbReference>
<dbReference type="InterPro" id="IPR001036">
    <property type="entry name" value="Acrflvin-R"/>
</dbReference>
<dbReference type="SUPFAM" id="SSF82866">
    <property type="entry name" value="Multidrug efflux transporter AcrB transmembrane domain"/>
    <property type="match status" value="2"/>
</dbReference>
<keyword evidence="1" id="KW-0472">Membrane</keyword>
<dbReference type="Gene3D" id="1.20.1640.10">
    <property type="entry name" value="Multidrug efflux transporter AcrB transmembrane domain"/>
    <property type="match status" value="2"/>
</dbReference>
<name>W4QDY2_9BACI</name>
<evidence type="ECO:0000313" key="3">
    <source>
        <dbReference type="Proteomes" id="UP000018895"/>
    </source>
</evidence>
<keyword evidence="1" id="KW-0812">Transmembrane</keyword>
<feature type="transmembrane region" description="Helical" evidence="1">
    <location>
        <begin position="956"/>
        <end position="976"/>
    </location>
</feature>
<dbReference type="PANTHER" id="PTHR32063">
    <property type="match status" value="1"/>
</dbReference>
<dbReference type="Pfam" id="PF00873">
    <property type="entry name" value="ACR_tran"/>
    <property type="match status" value="1"/>
</dbReference>
<dbReference type="Gene3D" id="3.30.2090.10">
    <property type="entry name" value="Multidrug efflux transporter AcrB TolC docking domain, DN and DC subdomains"/>
    <property type="match status" value="2"/>
</dbReference>
<feature type="transmembrane region" description="Helical" evidence="1">
    <location>
        <begin position="982"/>
        <end position="1010"/>
    </location>
</feature>
<dbReference type="Gene3D" id="3.30.70.1440">
    <property type="entry name" value="Multidrug efflux transporter AcrB pore domain"/>
    <property type="match status" value="1"/>
</dbReference>
<dbReference type="Gene3D" id="3.30.70.1320">
    <property type="entry name" value="Multidrug efflux transporter AcrB pore domain like"/>
    <property type="match status" value="1"/>
</dbReference>
<sequence length="1017" mass="110984">MNGLLERSKLFLILFLLLVIVGVYTFITVSQREIPETTLNIGTITTIYPGATVDAVERHVTNPIEADLLAIDGIEEVSSVSAAGVSSIVITVEERVDKSEVMGEVRQSVANVSVTFPDEVQSPTISDVQSNMPISSYFVTADDPEQLQTLYSEIKRWEEAVSRVAGVADVIVKGIEEEQIILTLDSEELGANGFAFPDVINALENEFDLPPLGKQEVEGSLYQLKIDEAREIAALERIWIGENFAGDAVFIEDVGSVTVEAKQPNDRISIDGTSAISFTVVVQPGEDIPTVHNRVDGKVQQLSTSLSDEFELVSYYSQADLVNEIFRGLFMSLAIAVVAVVVTSSLGLTLSGAVVVALAVPLSVLMGIIPLPFVGVDLNQISVIGLIIALGILVDDSIVVNDNIQRRYALGDSAKLGIINGVKEIWVSIVTSTLAIVFTFSPLVFLSGANGDFIRAMPTILITTILASTVVALIFVPILRFLLFRVEKRNRRKRSAGLLGTLFERLQDFYADTLLKNVGEKPVAVSVVGLLATTAIFGLVLLTPFEFFPAADREEVTVTVTLPAGTTLDETYERLEEMALYFEEDEGVYETSIFAGSGLPNLFNSSLDQSGEYTGQLVVRVDRENQNAQGLIEQWTEPVREQFPEATIFLETIEQGPPSGAPVTVTLTGSSMEKLIDIRNDLTEEIQALGAELVVDDVGESEPTIVYSVDREQMEERNIRLRDITQRIGLVTDGVPVRAFDDGNETMDIVMFVDRIERGNELQLDELELAGTSQGEQGPPELMALSDLVTADYTEELRAIPHLNGERAITIRAFPGTATDFEAKVANIVETYQMQLGDSQYDIVLGGENENQDNFFAEITVLFIIVLVLVYLLVAFQFNSLTRPFLILVAVYLAIAGAILGLFVTQTPISFLAVMGMVSLTGIVVRNAIVLIEFIEQRLCTEMNLLDAVREAGRARIRPILLTAITSIVALMPIALSGDALFTPLAITIISGILFSTLLTLLIVPALYVAMVRRKYS</sequence>
<feature type="transmembrane region" description="Helical" evidence="1">
    <location>
        <begin position="425"/>
        <end position="448"/>
    </location>
</feature>
<dbReference type="RefSeq" id="WP_035342761.1">
    <property type="nucleotide sequence ID" value="NZ_BAUU01000010.1"/>
</dbReference>
<evidence type="ECO:0000256" key="1">
    <source>
        <dbReference type="SAM" id="Phobius"/>
    </source>
</evidence>
<comment type="caution">
    <text evidence="2">The sequence shown here is derived from an EMBL/GenBank/DDBJ whole genome shotgun (WGS) entry which is preliminary data.</text>
</comment>
<dbReference type="Proteomes" id="UP000018895">
    <property type="component" value="Unassembled WGS sequence"/>
</dbReference>
<dbReference type="PANTHER" id="PTHR32063:SF24">
    <property type="entry name" value="CATION EFFLUX SYSTEM (ACRB_ACRD_ACRF FAMILY)"/>
    <property type="match status" value="1"/>
</dbReference>
<feature type="transmembrane region" description="Helical" evidence="1">
    <location>
        <begin position="460"/>
        <end position="483"/>
    </location>
</feature>
<feature type="transmembrane region" description="Helical" evidence="1">
    <location>
        <begin position="885"/>
        <end position="905"/>
    </location>
</feature>
<feature type="transmembrane region" description="Helical" evidence="1">
    <location>
        <begin position="523"/>
        <end position="545"/>
    </location>
</feature>
<gene>
    <name evidence="2" type="ORF">JCM9152_1667</name>
</gene>